<dbReference type="RefSeq" id="WP_209239313.1">
    <property type="nucleotide sequence ID" value="NZ_JADKMA010000043.1"/>
</dbReference>
<name>A0ABS3XA24_9ACTN</name>
<evidence type="ECO:0000256" key="1">
    <source>
        <dbReference type="SAM" id="MobiDB-lite"/>
    </source>
</evidence>
<keyword evidence="3" id="KW-1185">Reference proteome</keyword>
<feature type="compositionally biased region" description="Basic residues" evidence="1">
    <location>
        <begin position="69"/>
        <end position="81"/>
    </location>
</feature>
<gene>
    <name evidence="2" type="ORF">ITI46_11175</name>
</gene>
<evidence type="ECO:0000313" key="2">
    <source>
        <dbReference type="EMBL" id="MBO8192223.1"/>
    </source>
</evidence>
<dbReference type="Proteomes" id="UP001519064">
    <property type="component" value="Unassembled WGS sequence"/>
</dbReference>
<protein>
    <submittedName>
        <fullName evidence="2">Uncharacterized protein</fullName>
    </submittedName>
</protein>
<feature type="region of interest" description="Disordered" evidence="1">
    <location>
        <begin position="58"/>
        <end position="81"/>
    </location>
</feature>
<reference evidence="2 3" key="1">
    <citation type="submission" date="2020-11" db="EMBL/GenBank/DDBJ databases">
        <title>Streptomyces spirodelae sp. nov., isolated from duckweed.</title>
        <authorList>
            <person name="Saimee Y."/>
            <person name="Duangmal K."/>
        </authorList>
    </citation>
    <scope>NUCLEOTIDE SEQUENCE [LARGE SCALE GENOMIC DNA]</scope>
    <source>
        <strain evidence="2 3">S16-07</strain>
    </source>
</reference>
<sequence length="404" mass="44226">MDDDVNRQAAAPTIAERTDLLLGAPLGRDFLGTFVDFALEHTLFAELGLGDVPGTSTIVIEDDGPGSKPRTRTVRRRKRRGWRDVPAGEARAALRAVVGRGEWCGLGETSEAALMEQLSGVAEGFGFGGGDPALWGLTALAAEELRPVAAALAAAPAAAWWWDPVDRSDQRQLIWTGTDRDADSTGAWGGLADVEEAMRRDMARERSANERGRRRRPRPGERDLGAIWWSAPDFAEGTWTTGTRGGLPALELGHFIDTFTPFEEATGTVGSLTIDPRARVAEIRSPHDWLELVTRFPRDVSGTHDGEWRNWGDVDGPWYLPDWEAVAERYDGVHVTVGGCLASCGLAQPVHDGYTMLAGWVPDATVWLRDVATAHRRLGVWRGDPQECGEWEDVLACWDPNARE</sequence>
<proteinExistence type="predicted"/>
<dbReference type="EMBL" id="JADKMA010000043">
    <property type="protein sequence ID" value="MBO8192223.1"/>
    <property type="molecule type" value="Genomic_DNA"/>
</dbReference>
<accession>A0ABS3XA24</accession>
<comment type="caution">
    <text evidence="2">The sequence shown here is derived from an EMBL/GenBank/DDBJ whole genome shotgun (WGS) entry which is preliminary data.</text>
</comment>
<evidence type="ECO:0000313" key="3">
    <source>
        <dbReference type="Proteomes" id="UP001519064"/>
    </source>
</evidence>
<organism evidence="2 3">
    <name type="scientific">Streptomyces oryzae</name>
    <dbReference type="NCBI Taxonomy" id="1434886"/>
    <lineage>
        <taxon>Bacteria</taxon>
        <taxon>Bacillati</taxon>
        <taxon>Actinomycetota</taxon>
        <taxon>Actinomycetes</taxon>
        <taxon>Kitasatosporales</taxon>
        <taxon>Streptomycetaceae</taxon>
        <taxon>Streptomyces</taxon>
    </lineage>
</organism>